<sequence>MSILVQSNPLVMFLQFTGRSGAGKTTLAMRVCALLERRQIACQVIDGDVYRQTLCNDLGFSAADRAENIRRLGQLAAQISATGQVAILCAINPFDQGRQALEARYNALTIWIDCSLPVLIKRDTKGLYRRALLPLADPLHIADLLGPGDLYENPRQAALHIRTDHCSIAEAAQQITAFILAARQQPAAVPVHGIH</sequence>
<proteinExistence type="predicted"/>
<comment type="caution">
    <text evidence="3">The sequence shown here is derived from an EMBL/GenBank/DDBJ whole genome shotgun (WGS) entry which is preliminary data.</text>
</comment>
<dbReference type="PANTHER" id="PTHR42700:SF1">
    <property type="entry name" value="SULFATE ADENYLYLTRANSFERASE"/>
    <property type="match status" value="1"/>
</dbReference>
<organism evidence="3 4">
    <name type="scientific">Pedobacter yulinensis</name>
    <dbReference type="NCBI Taxonomy" id="2126353"/>
    <lineage>
        <taxon>Bacteria</taxon>
        <taxon>Pseudomonadati</taxon>
        <taxon>Bacteroidota</taxon>
        <taxon>Sphingobacteriia</taxon>
        <taxon>Sphingobacteriales</taxon>
        <taxon>Sphingobacteriaceae</taxon>
        <taxon>Pedobacter</taxon>
    </lineage>
</organism>
<dbReference type="GO" id="GO:0005524">
    <property type="term" value="F:ATP binding"/>
    <property type="evidence" value="ECO:0007669"/>
    <property type="project" value="InterPro"/>
</dbReference>
<dbReference type="AlphaFoldDB" id="A0A2T3HHB9"/>
<accession>A0A2T3HHB9</accession>
<dbReference type="Pfam" id="PF01583">
    <property type="entry name" value="APS_kinase"/>
    <property type="match status" value="1"/>
</dbReference>
<dbReference type="GO" id="GO:0010134">
    <property type="term" value="P:sulfate assimilation via adenylyl sulfate reduction"/>
    <property type="evidence" value="ECO:0007669"/>
    <property type="project" value="TreeGrafter"/>
</dbReference>
<dbReference type="GO" id="GO:0004781">
    <property type="term" value="F:sulfate adenylyltransferase (ATP) activity"/>
    <property type="evidence" value="ECO:0007669"/>
    <property type="project" value="TreeGrafter"/>
</dbReference>
<dbReference type="OrthoDB" id="9804504at2"/>
<evidence type="ECO:0000313" key="3">
    <source>
        <dbReference type="EMBL" id="PST81838.1"/>
    </source>
</evidence>
<dbReference type="GO" id="GO:0019379">
    <property type="term" value="P:sulfate assimilation, phosphoadenylyl sulfate reduction by phosphoadenylyl-sulfate reductase (thioredoxin)"/>
    <property type="evidence" value="ECO:0007669"/>
    <property type="project" value="TreeGrafter"/>
</dbReference>
<evidence type="ECO:0000313" key="4">
    <source>
        <dbReference type="Proteomes" id="UP000240912"/>
    </source>
</evidence>
<dbReference type="PANTHER" id="PTHR42700">
    <property type="entry name" value="SULFATE ADENYLYLTRANSFERASE"/>
    <property type="match status" value="1"/>
</dbReference>
<evidence type="ECO:0000256" key="1">
    <source>
        <dbReference type="ARBA" id="ARBA00022679"/>
    </source>
</evidence>
<gene>
    <name evidence="3" type="ORF">C7T94_18400</name>
</gene>
<dbReference type="EMBL" id="PYLS01000008">
    <property type="protein sequence ID" value="PST81838.1"/>
    <property type="molecule type" value="Genomic_DNA"/>
</dbReference>
<feature type="domain" description="APS kinase" evidence="2">
    <location>
        <begin position="14"/>
        <end position="161"/>
    </location>
</feature>
<dbReference type="GO" id="GO:0005737">
    <property type="term" value="C:cytoplasm"/>
    <property type="evidence" value="ECO:0007669"/>
    <property type="project" value="TreeGrafter"/>
</dbReference>
<dbReference type="CDD" id="cd02027">
    <property type="entry name" value="APSK"/>
    <property type="match status" value="1"/>
</dbReference>
<name>A0A2T3HHB9_9SPHI</name>
<dbReference type="InterPro" id="IPR059117">
    <property type="entry name" value="APS_kinase_dom"/>
</dbReference>
<keyword evidence="1" id="KW-0808">Transferase</keyword>
<dbReference type="GO" id="GO:0004020">
    <property type="term" value="F:adenylylsulfate kinase activity"/>
    <property type="evidence" value="ECO:0007669"/>
    <property type="project" value="InterPro"/>
</dbReference>
<keyword evidence="3" id="KW-0418">Kinase</keyword>
<evidence type="ECO:0000259" key="2">
    <source>
        <dbReference type="Pfam" id="PF01583"/>
    </source>
</evidence>
<dbReference type="InterPro" id="IPR027417">
    <property type="entry name" value="P-loop_NTPase"/>
</dbReference>
<protein>
    <submittedName>
        <fullName evidence="3">Adenylyl-sulfate kinase</fullName>
    </submittedName>
</protein>
<dbReference type="Proteomes" id="UP000240912">
    <property type="component" value="Unassembled WGS sequence"/>
</dbReference>
<dbReference type="InterPro" id="IPR050512">
    <property type="entry name" value="Sulf_AdTrans/APS_kinase"/>
</dbReference>
<reference evidence="3 4" key="1">
    <citation type="submission" date="2018-03" db="EMBL/GenBank/DDBJ databases">
        <authorList>
            <person name="Keele B.F."/>
        </authorList>
    </citation>
    <scope>NUCLEOTIDE SEQUENCE [LARGE SCALE GENOMIC DNA]</scope>
    <source>
        <strain evidence="3 4">YL28-9</strain>
    </source>
</reference>
<keyword evidence="4" id="KW-1185">Reference proteome</keyword>
<dbReference type="Gene3D" id="3.40.50.300">
    <property type="entry name" value="P-loop containing nucleotide triphosphate hydrolases"/>
    <property type="match status" value="1"/>
</dbReference>
<dbReference type="SUPFAM" id="SSF52540">
    <property type="entry name" value="P-loop containing nucleoside triphosphate hydrolases"/>
    <property type="match status" value="1"/>
</dbReference>